<gene>
    <name evidence="1" type="ORF">GCM10009775_14840</name>
</gene>
<accession>A0ABN2PJL3</accession>
<evidence type="ECO:0000313" key="2">
    <source>
        <dbReference type="Proteomes" id="UP001501343"/>
    </source>
</evidence>
<dbReference type="EMBL" id="BAAAOF010000002">
    <property type="protein sequence ID" value="GAA1923504.1"/>
    <property type="molecule type" value="Genomic_DNA"/>
</dbReference>
<proteinExistence type="predicted"/>
<dbReference type="RefSeq" id="WP_248146817.1">
    <property type="nucleotide sequence ID" value="NZ_BAAAOF010000002.1"/>
</dbReference>
<evidence type="ECO:0000313" key="1">
    <source>
        <dbReference type="EMBL" id="GAA1923504.1"/>
    </source>
</evidence>
<comment type="caution">
    <text evidence="1">The sequence shown here is derived from an EMBL/GenBank/DDBJ whole genome shotgun (WGS) entry which is preliminary data.</text>
</comment>
<protein>
    <submittedName>
        <fullName evidence="1">Uncharacterized protein</fullName>
    </submittedName>
</protein>
<dbReference type="Proteomes" id="UP001501343">
    <property type="component" value="Unassembled WGS sequence"/>
</dbReference>
<reference evidence="1 2" key="1">
    <citation type="journal article" date="2019" name="Int. J. Syst. Evol. Microbiol.">
        <title>The Global Catalogue of Microorganisms (GCM) 10K type strain sequencing project: providing services to taxonomists for standard genome sequencing and annotation.</title>
        <authorList>
            <consortium name="The Broad Institute Genomics Platform"/>
            <consortium name="The Broad Institute Genome Sequencing Center for Infectious Disease"/>
            <person name="Wu L."/>
            <person name="Ma J."/>
        </authorList>
    </citation>
    <scope>NUCLEOTIDE SEQUENCE [LARGE SCALE GENOMIC DNA]</scope>
    <source>
        <strain evidence="1 2">JCM 14900</strain>
    </source>
</reference>
<organism evidence="1 2">
    <name type="scientific">Microbacterium aoyamense</name>
    <dbReference type="NCBI Taxonomy" id="344166"/>
    <lineage>
        <taxon>Bacteria</taxon>
        <taxon>Bacillati</taxon>
        <taxon>Actinomycetota</taxon>
        <taxon>Actinomycetes</taxon>
        <taxon>Micrococcales</taxon>
        <taxon>Microbacteriaceae</taxon>
        <taxon>Microbacterium</taxon>
    </lineage>
</organism>
<name>A0ABN2PJL3_9MICO</name>
<keyword evidence="2" id="KW-1185">Reference proteome</keyword>
<sequence length="92" mass="10149">MTLDDTLSEAIVRYVGQDESSIPGRHPDRVASESTRAHVEQVIAELDAIRPDDSAVDLFGWARREVDALPSAPRLSDSARSALVSLLSFTWR</sequence>